<name>A0A4R5KUY0_9BACL</name>
<evidence type="ECO:0000256" key="3">
    <source>
        <dbReference type="ARBA" id="ARBA00023163"/>
    </source>
</evidence>
<evidence type="ECO:0000256" key="2">
    <source>
        <dbReference type="ARBA" id="ARBA00023125"/>
    </source>
</evidence>
<dbReference type="PROSITE" id="PS00041">
    <property type="entry name" value="HTH_ARAC_FAMILY_1"/>
    <property type="match status" value="1"/>
</dbReference>
<keyword evidence="4" id="KW-0812">Transmembrane</keyword>
<keyword evidence="1" id="KW-0805">Transcription regulation</keyword>
<dbReference type="Gene3D" id="1.10.10.60">
    <property type="entry name" value="Homeodomain-like"/>
    <property type="match status" value="2"/>
</dbReference>
<dbReference type="Proteomes" id="UP000295636">
    <property type="component" value="Unassembled WGS sequence"/>
</dbReference>
<evidence type="ECO:0000259" key="5">
    <source>
        <dbReference type="PROSITE" id="PS01124"/>
    </source>
</evidence>
<protein>
    <submittedName>
        <fullName evidence="6">AraC family transcriptional regulator</fullName>
    </submittedName>
</protein>
<gene>
    <name evidence="6" type="ORF">E1757_08025</name>
</gene>
<keyword evidence="2" id="KW-0238">DNA-binding</keyword>
<sequence length="761" mass="88154">MLYGRISCMSRLFTSKYLVRLLIFSLLIGTVPVVTLGTLSFIRAKDSVQQKVNDSNMQLLQQTQMNVEQVLQLFENLMTQYVGTLLVREALQMSITARNFEMANELAMGLNKLQPFELGAKNVYLANHKYGWIISNQGYSNLDNSDMKGAVQSYFNAEAASYWTSVTHEPASGVRLIKKLPLNSPNTTGVIIGELPAYSLEKLVFNESADRETVILDSEYRLLTQPQSRVIQSSDELQHAIESIKQSDNPALGYLTFKTHNETIGVMYRSSDYNGWKYLSFSSVSDITKDSRSIGWYTLFVCLGVFLIIFILSWAGSKRLYSPIQRVLSFAVGEQSTDDHHKDELQLIGDHIHSLRNSQTELRDQLHKHSKQLEAFFIRRLLHGEIRPKETQERWAQFAYDTQPAQFGVMTVQIDNLENSRYSESDLDLLMFAINNIVSELIPATNRLEPVVMVNNQVTICRSSIVEGRDYGNDLYQYAERIQATIRELLHLKISVGISRPFMDINDASHAYKQSLEALTYRVRFGEQVILPFDSVLPDTRIAAAYPDWLEKELIEAVKMEERDKARDILKEFIQKVLVDYPRYYDFQMALTRLLIDLIREWQEAGETMTPLHVSGKPINEHLLELKTVEEIEEWIFHNVIDPMMAALHQRWESQNKKISERMLDMIHSKFESDLTLELCASRLNYHPNYIKTVFRKETGSNFSDYLSKYRLSVAKQWLVETEMKITEIAEKLQYHNSQNFIRYFRKMEGMTPGQYREKHR</sequence>
<dbReference type="InterPro" id="IPR018062">
    <property type="entry name" value="HTH_AraC-typ_CS"/>
</dbReference>
<dbReference type="PANTHER" id="PTHR43280:SF10">
    <property type="entry name" value="REGULATORY PROTEIN POCR"/>
    <property type="match status" value="1"/>
</dbReference>
<dbReference type="OrthoDB" id="1975037at2"/>
<evidence type="ECO:0000256" key="1">
    <source>
        <dbReference type="ARBA" id="ARBA00023015"/>
    </source>
</evidence>
<keyword evidence="4" id="KW-1133">Transmembrane helix</keyword>
<evidence type="ECO:0000313" key="7">
    <source>
        <dbReference type="Proteomes" id="UP000295636"/>
    </source>
</evidence>
<reference evidence="6 7" key="1">
    <citation type="submission" date="2019-03" db="EMBL/GenBank/DDBJ databases">
        <title>This is whole genome sequence of Paenibacillus sp MS74 strain.</title>
        <authorList>
            <person name="Trinh H.N."/>
        </authorList>
    </citation>
    <scope>NUCLEOTIDE SEQUENCE [LARGE SCALE GENOMIC DNA]</scope>
    <source>
        <strain evidence="6 7">MS74</strain>
    </source>
</reference>
<feature type="domain" description="HTH araC/xylS-type" evidence="5">
    <location>
        <begin position="661"/>
        <end position="759"/>
    </location>
</feature>
<keyword evidence="7" id="KW-1185">Reference proteome</keyword>
<evidence type="ECO:0000256" key="4">
    <source>
        <dbReference type="SAM" id="Phobius"/>
    </source>
</evidence>
<dbReference type="Pfam" id="PF12833">
    <property type="entry name" value="HTH_18"/>
    <property type="match status" value="1"/>
</dbReference>
<dbReference type="SUPFAM" id="SSF46689">
    <property type="entry name" value="Homeodomain-like"/>
    <property type="match status" value="2"/>
</dbReference>
<dbReference type="InterPro" id="IPR009057">
    <property type="entry name" value="Homeodomain-like_sf"/>
</dbReference>
<proteinExistence type="predicted"/>
<dbReference type="PANTHER" id="PTHR43280">
    <property type="entry name" value="ARAC-FAMILY TRANSCRIPTIONAL REGULATOR"/>
    <property type="match status" value="1"/>
</dbReference>
<evidence type="ECO:0000313" key="6">
    <source>
        <dbReference type="EMBL" id="TDF99759.1"/>
    </source>
</evidence>
<keyword evidence="4" id="KW-0472">Membrane</keyword>
<accession>A0A4R5KUY0</accession>
<comment type="caution">
    <text evidence="6">The sequence shown here is derived from an EMBL/GenBank/DDBJ whole genome shotgun (WGS) entry which is preliminary data.</text>
</comment>
<organism evidence="6 7">
    <name type="scientific">Paenibacillus piri</name>
    <dbReference type="NCBI Taxonomy" id="2547395"/>
    <lineage>
        <taxon>Bacteria</taxon>
        <taxon>Bacillati</taxon>
        <taxon>Bacillota</taxon>
        <taxon>Bacilli</taxon>
        <taxon>Bacillales</taxon>
        <taxon>Paenibacillaceae</taxon>
        <taxon>Paenibacillus</taxon>
    </lineage>
</organism>
<dbReference type="EMBL" id="SMRT01000002">
    <property type="protein sequence ID" value="TDF99759.1"/>
    <property type="molecule type" value="Genomic_DNA"/>
</dbReference>
<dbReference type="AlphaFoldDB" id="A0A4R5KUY0"/>
<dbReference type="PROSITE" id="PS01124">
    <property type="entry name" value="HTH_ARAC_FAMILY_2"/>
    <property type="match status" value="1"/>
</dbReference>
<keyword evidence="3" id="KW-0804">Transcription</keyword>
<dbReference type="GO" id="GO:0043565">
    <property type="term" value="F:sequence-specific DNA binding"/>
    <property type="evidence" value="ECO:0007669"/>
    <property type="project" value="InterPro"/>
</dbReference>
<dbReference type="GO" id="GO:0003700">
    <property type="term" value="F:DNA-binding transcription factor activity"/>
    <property type="evidence" value="ECO:0007669"/>
    <property type="project" value="InterPro"/>
</dbReference>
<feature type="transmembrane region" description="Helical" evidence="4">
    <location>
        <begin position="21"/>
        <end position="42"/>
    </location>
</feature>
<dbReference type="InterPro" id="IPR018060">
    <property type="entry name" value="HTH_AraC"/>
</dbReference>
<feature type="transmembrane region" description="Helical" evidence="4">
    <location>
        <begin position="294"/>
        <end position="316"/>
    </location>
</feature>
<dbReference type="SMART" id="SM00342">
    <property type="entry name" value="HTH_ARAC"/>
    <property type="match status" value="1"/>
</dbReference>